<protein>
    <submittedName>
        <fullName evidence="1">Uncharacterized protein</fullName>
    </submittedName>
</protein>
<accession>A0A8X6XLY6</accession>
<gene>
    <name evidence="1" type="ORF">TNIN_481101</name>
</gene>
<dbReference type="Proteomes" id="UP000886998">
    <property type="component" value="Unassembled WGS sequence"/>
</dbReference>
<reference evidence="1" key="1">
    <citation type="submission" date="2020-08" db="EMBL/GenBank/DDBJ databases">
        <title>Multicomponent nature underlies the extraordinary mechanical properties of spider dragline silk.</title>
        <authorList>
            <person name="Kono N."/>
            <person name="Nakamura H."/>
            <person name="Mori M."/>
            <person name="Yoshida Y."/>
            <person name="Ohtoshi R."/>
            <person name="Malay A.D."/>
            <person name="Moran D.A.P."/>
            <person name="Tomita M."/>
            <person name="Numata K."/>
            <person name="Arakawa K."/>
        </authorList>
    </citation>
    <scope>NUCLEOTIDE SEQUENCE</scope>
</reference>
<keyword evidence="2" id="KW-1185">Reference proteome</keyword>
<dbReference type="OrthoDB" id="8050260at2759"/>
<organism evidence="1 2">
    <name type="scientific">Trichonephila inaurata madagascariensis</name>
    <dbReference type="NCBI Taxonomy" id="2747483"/>
    <lineage>
        <taxon>Eukaryota</taxon>
        <taxon>Metazoa</taxon>
        <taxon>Ecdysozoa</taxon>
        <taxon>Arthropoda</taxon>
        <taxon>Chelicerata</taxon>
        <taxon>Arachnida</taxon>
        <taxon>Araneae</taxon>
        <taxon>Araneomorphae</taxon>
        <taxon>Entelegynae</taxon>
        <taxon>Araneoidea</taxon>
        <taxon>Nephilidae</taxon>
        <taxon>Trichonephila</taxon>
        <taxon>Trichonephila inaurata</taxon>
    </lineage>
</organism>
<name>A0A8X6XLY6_9ARAC</name>
<dbReference type="AlphaFoldDB" id="A0A8X6XLY6"/>
<evidence type="ECO:0000313" key="1">
    <source>
        <dbReference type="EMBL" id="GFY55062.1"/>
    </source>
</evidence>
<proteinExistence type="predicted"/>
<evidence type="ECO:0000313" key="2">
    <source>
        <dbReference type="Proteomes" id="UP000886998"/>
    </source>
</evidence>
<dbReference type="EMBL" id="BMAV01010161">
    <property type="protein sequence ID" value="GFY55062.1"/>
    <property type="molecule type" value="Genomic_DNA"/>
</dbReference>
<sequence length="99" mass="11122">MITLNSAKDEKEGLEKLKIVCEVAKKYGLSKFKKCQFLKRQSNFWVVVENGTIKPSTAKTQAVKIPRTNNNKTSQSFCKQQPVISANISKGRYSTIAKP</sequence>
<comment type="caution">
    <text evidence="1">The sequence shown here is derived from an EMBL/GenBank/DDBJ whole genome shotgun (WGS) entry which is preliminary data.</text>
</comment>